<keyword evidence="2" id="KW-1185">Reference proteome</keyword>
<dbReference type="CDD" id="cd00586">
    <property type="entry name" value="4HBT"/>
    <property type="match status" value="1"/>
</dbReference>
<dbReference type="RefSeq" id="WP_220808248.1">
    <property type="nucleotide sequence ID" value="NZ_BPMK01000008.1"/>
</dbReference>
<sequence>MSLILRMLYVLLLSLFRERLPAGPASSRLRLRTLPNDLDINLHMNNGRYLTICDLNRVDLFIRTGLARLMLKRKWMPMIADHTMTYRRPLRLWEPYEVSLQLTHWDDKYFYMTHTFMAGDRVAAIGTSKGVIRSREGVVSPSEVLTALERESPLAA</sequence>
<dbReference type="InterPro" id="IPR029069">
    <property type="entry name" value="HotDog_dom_sf"/>
</dbReference>
<evidence type="ECO:0008006" key="3">
    <source>
        <dbReference type="Google" id="ProtNLM"/>
    </source>
</evidence>
<dbReference type="PANTHER" id="PTHR12475:SF4">
    <property type="entry name" value="PROTEIN THEM6"/>
    <property type="match status" value="1"/>
</dbReference>
<protein>
    <recommendedName>
        <fullName evidence="3">Acyl-CoA thioesterase FadM</fullName>
    </recommendedName>
</protein>
<organism evidence="1 2">
    <name type="scientific">Noviherbaspirillum aridicola</name>
    <dbReference type="NCBI Taxonomy" id="2849687"/>
    <lineage>
        <taxon>Bacteria</taxon>
        <taxon>Pseudomonadati</taxon>
        <taxon>Pseudomonadota</taxon>
        <taxon>Betaproteobacteria</taxon>
        <taxon>Burkholderiales</taxon>
        <taxon>Oxalobacteraceae</taxon>
        <taxon>Noviherbaspirillum</taxon>
    </lineage>
</organism>
<dbReference type="InterPro" id="IPR051490">
    <property type="entry name" value="THEM6_lcsJ_thioesterase"/>
</dbReference>
<proteinExistence type="predicted"/>
<gene>
    <name evidence="1" type="ORF">NCCP691_20980</name>
</gene>
<dbReference type="PANTHER" id="PTHR12475">
    <property type="match status" value="1"/>
</dbReference>
<dbReference type="Gene3D" id="3.10.129.10">
    <property type="entry name" value="Hotdog Thioesterase"/>
    <property type="match status" value="1"/>
</dbReference>
<dbReference type="EMBL" id="BPMK01000008">
    <property type="protein sequence ID" value="GIZ52084.1"/>
    <property type="molecule type" value="Genomic_DNA"/>
</dbReference>
<reference evidence="1 2" key="1">
    <citation type="journal article" date="2022" name="Int. J. Syst. Evol. Microbiol.">
        <title>Noviherbaspirillum aridicola sp. nov., isolated from an arid soil in Pakistan.</title>
        <authorList>
            <person name="Khan I.U."/>
            <person name="Saqib M."/>
            <person name="Amin A."/>
            <person name="Hussain F."/>
            <person name="Li L."/>
            <person name="Liu Y.H."/>
            <person name="Fang B.Z."/>
            <person name="Ahmed I."/>
            <person name="Li W.J."/>
        </authorList>
    </citation>
    <scope>NUCLEOTIDE SEQUENCE [LARGE SCALE GENOMIC DNA]</scope>
    <source>
        <strain evidence="1 2">NCCP-691</strain>
    </source>
</reference>
<dbReference type="SUPFAM" id="SSF54637">
    <property type="entry name" value="Thioesterase/thiol ester dehydrase-isomerase"/>
    <property type="match status" value="1"/>
</dbReference>
<name>A0ABQ4Q5U1_9BURK</name>
<accession>A0ABQ4Q5U1</accession>
<dbReference type="Pfam" id="PF13279">
    <property type="entry name" value="4HBT_2"/>
    <property type="match status" value="1"/>
</dbReference>
<dbReference type="Proteomes" id="UP000887222">
    <property type="component" value="Unassembled WGS sequence"/>
</dbReference>
<evidence type="ECO:0000313" key="2">
    <source>
        <dbReference type="Proteomes" id="UP000887222"/>
    </source>
</evidence>
<comment type="caution">
    <text evidence="1">The sequence shown here is derived from an EMBL/GenBank/DDBJ whole genome shotgun (WGS) entry which is preliminary data.</text>
</comment>
<evidence type="ECO:0000313" key="1">
    <source>
        <dbReference type="EMBL" id="GIZ52084.1"/>
    </source>
</evidence>